<evidence type="ECO:0000256" key="9">
    <source>
        <dbReference type="RuleBase" id="RU003357"/>
    </source>
</evidence>
<dbReference type="InterPro" id="IPR023997">
    <property type="entry name" value="TonB-dep_OMP_SusC/RagA_CS"/>
</dbReference>
<evidence type="ECO:0000259" key="11">
    <source>
        <dbReference type="Pfam" id="PF07715"/>
    </source>
</evidence>
<keyword evidence="13" id="KW-1185">Reference proteome</keyword>
<dbReference type="Gene3D" id="2.170.130.10">
    <property type="entry name" value="TonB-dependent receptor, plug domain"/>
    <property type="match status" value="1"/>
</dbReference>
<dbReference type="NCBIfam" id="TIGR04057">
    <property type="entry name" value="SusC_RagA_signa"/>
    <property type="match status" value="1"/>
</dbReference>
<dbReference type="SUPFAM" id="SSF56935">
    <property type="entry name" value="Porins"/>
    <property type="match status" value="1"/>
</dbReference>
<evidence type="ECO:0000256" key="1">
    <source>
        <dbReference type="ARBA" id="ARBA00004571"/>
    </source>
</evidence>
<proteinExistence type="inferred from homology"/>
<evidence type="ECO:0000256" key="4">
    <source>
        <dbReference type="ARBA" id="ARBA00022692"/>
    </source>
</evidence>
<evidence type="ECO:0000256" key="2">
    <source>
        <dbReference type="ARBA" id="ARBA00022448"/>
    </source>
</evidence>
<dbReference type="Gene3D" id="2.60.40.1120">
    <property type="entry name" value="Carboxypeptidase-like, regulatory domain"/>
    <property type="match status" value="1"/>
</dbReference>
<sequence>MKFRITALLLFLLAFVATDIYAQKIVVKGTVLDEFNAGLPGASVLVKGTTNGVITDLDGKFTISVPSQKTVLTVSFLGYKPQQVTVGNQNTITIKMESNSQVMNEVVIVGFGTQKKINTTGAVKTIDNKSLESRPISNAVQGLQGVIPGLNITNDLGGGLGQSMNINIRGVGTIGQGSTSSPLMLIDGMEGDLSSINPNDIENISVLKDAAAASIYGSRAPFGVILVTTKSGEKKTQVSYTGNIRISNPISVPDVADSYTHALMTNDAYINSGNSAPYGSTQLKKILAFQRGELKDGIEKAEGQDDWGWGQRSFGNTNWYDVYLKDATTSTEHNLSASGGNDKTTYYASTNYLEQTGLFNFADEKFTRLTVNGKMNIKFNKKVTLNWNSRLVATNNDKPSAISPLFFHNLARRYPLMPVYLPNGEYNQESMIGAVKDGGRNINKNQLIYNQATFTYEPIKNWKIYVDLNSRLESPRSTLQYKKLEYTRPSGATNYYQVMAGELEKTKINDNGTFLRRPAAGTNYYEKANGAVNYFNYNVRTDYNLKKDKHYLKALLGLQSEYYYTETTRVASDDILLDDKPFLPSSSGVNPMMSDKMGEWSSLGIFGRVNYSYADRYMAEINLRYDGASRFPSNQRWAMFPSFSLGWNVAQEKFWAPLAYKGFEYLKLRASYGQLGNQNTSNFYPYFQRMSATVGGNVLGGVRATELPVFAPFSTSLTWEKIENAGVGIDAAFFNNRLNATFDWYQRTTKDMVGPAKALPAIYGAASPATNNAELRTRGWELELSWRDRINKDFSYGIIATLSDYESIVTKYDSPDGSLNSWYKGKKMGDIWGYQVVGIAKSDKEMNDYLAKHSQTSIGQKWGGGDVMYRDLDNSGSVNTGSNSITDHGDLSVIGNATPRYAFGLTLDAKYKFIDFRAFFQGVGKQNAFIGNSTFFGFFGEWNRTLLKDHLDYFRYAGSELGANMNDPYYGRLRTDRNNTQVCDRYMQDASYVRLKNIQIGFSLPSNTKLSKVIKKGRFYVSGENLFTLTNLRILDPETVGDNGVYAGSNYPMYRVWSAGLEITF</sequence>
<keyword evidence="7 8" id="KW-0998">Cell outer membrane</keyword>
<gene>
    <name evidence="12" type="ORF">BSYN_17070</name>
</gene>
<keyword evidence="4 8" id="KW-0812">Transmembrane</keyword>
<dbReference type="NCBIfam" id="TIGR04056">
    <property type="entry name" value="OMP_RagA_SusC"/>
    <property type="match status" value="1"/>
</dbReference>
<comment type="similarity">
    <text evidence="8 9">Belongs to the TonB-dependent receptor family.</text>
</comment>
<dbReference type="EMBL" id="AP028055">
    <property type="protein sequence ID" value="BEG99442.1"/>
    <property type="molecule type" value="Genomic_DNA"/>
</dbReference>
<keyword evidence="2 8" id="KW-0813">Transport</keyword>
<dbReference type="InterPro" id="IPR000531">
    <property type="entry name" value="Beta-barrel_TonB"/>
</dbReference>
<accession>A0ABN6Z4G3</accession>
<evidence type="ECO:0000256" key="7">
    <source>
        <dbReference type="ARBA" id="ARBA00023237"/>
    </source>
</evidence>
<evidence type="ECO:0000256" key="3">
    <source>
        <dbReference type="ARBA" id="ARBA00022452"/>
    </source>
</evidence>
<evidence type="ECO:0000256" key="5">
    <source>
        <dbReference type="ARBA" id="ARBA00023077"/>
    </source>
</evidence>
<comment type="subcellular location">
    <subcellularLocation>
        <location evidence="1 8">Cell outer membrane</location>
        <topology evidence="1 8">Multi-pass membrane protein</topology>
    </subcellularLocation>
</comment>
<dbReference type="SUPFAM" id="SSF49464">
    <property type="entry name" value="Carboxypeptidase regulatory domain-like"/>
    <property type="match status" value="1"/>
</dbReference>
<dbReference type="PROSITE" id="PS52016">
    <property type="entry name" value="TONB_DEPENDENT_REC_3"/>
    <property type="match status" value="1"/>
</dbReference>
<evidence type="ECO:0000256" key="8">
    <source>
        <dbReference type="PROSITE-ProRule" id="PRU01360"/>
    </source>
</evidence>
<dbReference type="InterPro" id="IPR036942">
    <property type="entry name" value="Beta-barrel_TonB_sf"/>
</dbReference>
<keyword evidence="6 8" id="KW-0472">Membrane</keyword>
<dbReference type="Pfam" id="PF00593">
    <property type="entry name" value="TonB_dep_Rec_b-barrel"/>
    <property type="match status" value="1"/>
</dbReference>
<dbReference type="InterPro" id="IPR037066">
    <property type="entry name" value="Plug_dom_sf"/>
</dbReference>
<evidence type="ECO:0000256" key="6">
    <source>
        <dbReference type="ARBA" id="ARBA00023136"/>
    </source>
</evidence>
<dbReference type="InterPro" id="IPR012910">
    <property type="entry name" value="Plug_dom"/>
</dbReference>
<dbReference type="RefSeq" id="WP_353329985.1">
    <property type="nucleotide sequence ID" value="NZ_AP028055.1"/>
</dbReference>
<dbReference type="Proteomes" id="UP001496674">
    <property type="component" value="Chromosome"/>
</dbReference>
<protein>
    <submittedName>
        <fullName evidence="12">SusC/RagA family TonB-linked outer membrane protein</fullName>
    </submittedName>
</protein>
<feature type="domain" description="TonB-dependent receptor plug" evidence="11">
    <location>
        <begin position="116"/>
        <end position="224"/>
    </location>
</feature>
<organism evidence="12 13">
    <name type="scientific">Bacteroides sedimenti</name>
    <dbReference type="NCBI Taxonomy" id="2136147"/>
    <lineage>
        <taxon>Bacteria</taxon>
        <taxon>Pseudomonadati</taxon>
        <taxon>Bacteroidota</taxon>
        <taxon>Bacteroidia</taxon>
        <taxon>Bacteroidales</taxon>
        <taxon>Bacteroidaceae</taxon>
        <taxon>Bacteroides</taxon>
    </lineage>
</organism>
<evidence type="ECO:0000313" key="13">
    <source>
        <dbReference type="Proteomes" id="UP001496674"/>
    </source>
</evidence>
<name>A0ABN6Z4G3_9BACE</name>
<evidence type="ECO:0000259" key="10">
    <source>
        <dbReference type="Pfam" id="PF00593"/>
    </source>
</evidence>
<dbReference type="Pfam" id="PF07715">
    <property type="entry name" value="Plug"/>
    <property type="match status" value="1"/>
</dbReference>
<dbReference type="Pfam" id="PF13715">
    <property type="entry name" value="CarbopepD_reg_2"/>
    <property type="match status" value="1"/>
</dbReference>
<dbReference type="Gene3D" id="2.40.170.20">
    <property type="entry name" value="TonB-dependent receptor, beta-barrel domain"/>
    <property type="match status" value="1"/>
</dbReference>
<reference evidence="12 13" key="1">
    <citation type="submission" date="2023-04" db="EMBL/GenBank/DDBJ databases">
        <title>Draft genome sequence of acteroides sedimenti strain YN3PY1.</title>
        <authorList>
            <person name="Yoshida N."/>
        </authorList>
    </citation>
    <scope>NUCLEOTIDE SEQUENCE [LARGE SCALE GENOMIC DNA]</scope>
    <source>
        <strain evidence="12 13">YN3PY1</strain>
    </source>
</reference>
<dbReference type="InterPro" id="IPR008969">
    <property type="entry name" value="CarboxyPept-like_regulatory"/>
</dbReference>
<evidence type="ECO:0000313" key="12">
    <source>
        <dbReference type="EMBL" id="BEG99442.1"/>
    </source>
</evidence>
<dbReference type="InterPro" id="IPR039426">
    <property type="entry name" value="TonB-dep_rcpt-like"/>
</dbReference>
<keyword evidence="3 8" id="KW-1134">Transmembrane beta strand</keyword>
<keyword evidence="5 9" id="KW-0798">TonB box</keyword>
<dbReference type="InterPro" id="IPR023996">
    <property type="entry name" value="TonB-dep_OMP_SusC/RagA"/>
</dbReference>
<feature type="domain" description="TonB-dependent receptor-like beta-barrel" evidence="10">
    <location>
        <begin position="438"/>
        <end position="913"/>
    </location>
</feature>